<keyword evidence="4" id="KW-1185">Reference proteome</keyword>
<dbReference type="EMBL" id="JABCJJ010000043">
    <property type="protein sequence ID" value="NMR21589.1"/>
    <property type="molecule type" value="Genomic_DNA"/>
</dbReference>
<gene>
    <name evidence="3" type="ORF">HIR71_15420</name>
</gene>
<evidence type="ECO:0000259" key="2">
    <source>
        <dbReference type="Pfam" id="PF09949"/>
    </source>
</evidence>
<dbReference type="GO" id="GO:0008195">
    <property type="term" value="F:phosphatidate phosphatase activity"/>
    <property type="evidence" value="ECO:0007669"/>
    <property type="project" value="InterPro"/>
</dbReference>
<evidence type="ECO:0000256" key="1">
    <source>
        <dbReference type="SAM" id="MobiDB-lite"/>
    </source>
</evidence>
<proteinExistence type="predicted"/>
<evidence type="ECO:0000313" key="3">
    <source>
        <dbReference type="EMBL" id="NMR21589.1"/>
    </source>
</evidence>
<dbReference type="AlphaFoldDB" id="A0A7Y0M198"/>
<dbReference type="InterPro" id="IPR052935">
    <property type="entry name" value="Mg2+_PAP"/>
</dbReference>
<comment type="caution">
    <text evidence="3">The sequence shown here is derived from an EMBL/GenBank/DDBJ whole genome shotgun (WGS) entry which is preliminary data.</text>
</comment>
<reference evidence="3 4" key="1">
    <citation type="submission" date="2020-04" db="EMBL/GenBank/DDBJ databases">
        <title>Sequencing and Assembly of C. fimi.</title>
        <authorList>
            <person name="Ramsey A.R."/>
        </authorList>
    </citation>
    <scope>NUCLEOTIDE SEQUENCE [LARGE SCALE GENOMIC DNA]</scope>
    <source>
        <strain evidence="3 4">SB</strain>
    </source>
</reference>
<dbReference type="PANTHER" id="PTHR28208:SF3">
    <property type="entry name" value="PHOSPHATIDATE PHOSPHATASE APP1"/>
    <property type="match status" value="1"/>
</dbReference>
<dbReference type="PANTHER" id="PTHR28208">
    <property type="entry name" value="PHOSPHATIDATE PHOSPHATASE APP1"/>
    <property type="match status" value="1"/>
</dbReference>
<sequence length="334" mass="36219">MARWLWARGWRTRIEPYAGYGAPGWVRVMARTVLSPPQPDAPAAPARAPQDDPFQAVRGWRSLATAQVTDVAVDVHAGSQVHRVTSDRGGYIDAVVEADLEPGWHDVELRIATGGVTARVFVVGPDVRAGLVSDIDDTIMVTSVPRPLLAVWNTFVLHENARRPVDGMAALYKSLLEADPRAPVLYLSTGAWNAAPALDRFMQRHGYPAGALLLTDWGPTNTGWFRSGADHKRTSLRRLVEELPQIRWLLVGDDGQRDPEVYGELAAERPDRVRGVAIRRLTGTEQTLAHGVPTPPPQSQGANRRTAAAGVPIVTGDDGAALARELRAAGIDLS</sequence>
<accession>A0A7Y0M198</accession>
<name>A0A7Y0M198_CELFI</name>
<evidence type="ECO:0000313" key="4">
    <source>
        <dbReference type="Proteomes" id="UP000562124"/>
    </source>
</evidence>
<dbReference type="Proteomes" id="UP000562124">
    <property type="component" value="Unassembled WGS sequence"/>
</dbReference>
<dbReference type="Pfam" id="PF09949">
    <property type="entry name" value="APP1_cat"/>
    <property type="match status" value="1"/>
</dbReference>
<feature type="domain" description="Phosphatidate phosphatase APP1 catalytic" evidence="2">
    <location>
        <begin position="130"/>
        <end position="280"/>
    </location>
</feature>
<feature type="region of interest" description="Disordered" evidence="1">
    <location>
        <begin position="287"/>
        <end position="306"/>
    </location>
</feature>
<organism evidence="3 4">
    <name type="scientific">Cellulomonas fimi</name>
    <dbReference type="NCBI Taxonomy" id="1708"/>
    <lineage>
        <taxon>Bacteria</taxon>
        <taxon>Bacillati</taxon>
        <taxon>Actinomycetota</taxon>
        <taxon>Actinomycetes</taxon>
        <taxon>Micrococcales</taxon>
        <taxon>Cellulomonadaceae</taxon>
        <taxon>Cellulomonas</taxon>
    </lineage>
</organism>
<protein>
    <submittedName>
        <fullName evidence="3">DUF2183 domain-containing protein</fullName>
    </submittedName>
</protein>
<dbReference type="InterPro" id="IPR019236">
    <property type="entry name" value="APP1_cat"/>
</dbReference>